<dbReference type="EMBL" id="BQNB010017159">
    <property type="protein sequence ID" value="GJT60001.1"/>
    <property type="molecule type" value="Genomic_DNA"/>
</dbReference>
<gene>
    <name evidence="1" type="ORF">Tco_1003534</name>
</gene>
<comment type="caution">
    <text evidence="1">The sequence shown here is derived from an EMBL/GenBank/DDBJ whole genome shotgun (WGS) entry which is preliminary data.</text>
</comment>
<evidence type="ECO:0000313" key="1">
    <source>
        <dbReference type="EMBL" id="GJT60001.1"/>
    </source>
</evidence>
<dbReference type="Proteomes" id="UP001151760">
    <property type="component" value="Unassembled WGS sequence"/>
</dbReference>
<keyword evidence="2" id="KW-1185">Reference proteome</keyword>
<proteinExistence type="predicted"/>
<sequence>MKGKFKGCIQKIYLLCERSSGKRPTYRRHQLKHGYGIIDSHLNFDTINMLSKKDIVNGLPKLKYVKDQLCSSGELVVSPRPMDESIKSRPIHPLVALHRVVAGFENGCGSGRGEGWLENRTAEGGAFRGLEWRRGGPPAGRRACRVREGSMRWGLRLVTGEVWERETGGVGEMRCLGVGEYGRVESGEGAREECVGAGFVARGAGGQDSRGGCRGEASEEVWMVGREREREGCVA</sequence>
<reference evidence="1" key="2">
    <citation type="submission" date="2022-01" db="EMBL/GenBank/DDBJ databases">
        <authorList>
            <person name="Yamashiro T."/>
            <person name="Shiraishi A."/>
            <person name="Satake H."/>
            <person name="Nakayama K."/>
        </authorList>
    </citation>
    <scope>NUCLEOTIDE SEQUENCE</scope>
</reference>
<protein>
    <submittedName>
        <fullName evidence="1">Uncharacterized protein</fullName>
    </submittedName>
</protein>
<reference evidence="1" key="1">
    <citation type="journal article" date="2022" name="Int. J. Mol. Sci.">
        <title>Draft Genome of Tanacetum Coccineum: Genomic Comparison of Closely Related Tanacetum-Family Plants.</title>
        <authorList>
            <person name="Yamashiro T."/>
            <person name="Shiraishi A."/>
            <person name="Nakayama K."/>
            <person name="Satake H."/>
        </authorList>
    </citation>
    <scope>NUCLEOTIDE SEQUENCE</scope>
</reference>
<name>A0ABQ5F9D1_9ASTR</name>
<accession>A0ABQ5F9D1</accession>
<evidence type="ECO:0000313" key="2">
    <source>
        <dbReference type="Proteomes" id="UP001151760"/>
    </source>
</evidence>
<organism evidence="1 2">
    <name type="scientific">Tanacetum coccineum</name>
    <dbReference type="NCBI Taxonomy" id="301880"/>
    <lineage>
        <taxon>Eukaryota</taxon>
        <taxon>Viridiplantae</taxon>
        <taxon>Streptophyta</taxon>
        <taxon>Embryophyta</taxon>
        <taxon>Tracheophyta</taxon>
        <taxon>Spermatophyta</taxon>
        <taxon>Magnoliopsida</taxon>
        <taxon>eudicotyledons</taxon>
        <taxon>Gunneridae</taxon>
        <taxon>Pentapetalae</taxon>
        <taxon>asterids</taxon>
        <taxon>campanulids</taxon>
        <taxon>Asterales</taxon>
        <taxon>Asteraceae</taxon>
        <taxon>Asteroideae</taxon>
        <taxon>Anthemideae</taxon>
        <taxon>Anthemidinae</taxon>
        <taxon>Tanacetum</taxon>
    </lineage>
</organism>